<dbReference type="EMBL" id="JAGPXF010000001">
    <property type="protein sequence ID" value="KAH7263708.1"/>
    <property type="molecule type" value="Genomic_DNA"/>
</dbReference>
<proteinExistence type="predicted"/>
<feature type="signal peptide" evidence="2">
    <location>
        <begin position="1"/>
        <end position="19"/>
    </location>
</feature>
<feature type="compositionally biased region" description="Low complexity" evidence="1">
    <location>
        <begin position="439"/>
        <end position="453"/>
    </location>
</feature>
<evidence type="ECO:0000259" key="3">
    <source>
        <dbReference type="Pfam" id="PF25485"/>
    </source>
</evidence>
<feature type="compositionally biased region" description="Polar residues" evidence="1">
    <location>
        <begin position="358"/>
        <end position="425"/>
    </location>
</feature>
<reference evidence="4" key="1">
    <citation type="journal article" date="2021" name="Nat. Commun.">
        <title>Genetic determinants of endophytism in the Arabidopsis root mycobiome.</title>
        <authorList>
            <person name="Mesny F."/>
            <person name="Miyauchi S."/>
            <person name="Thiergart T."/>
            <person name="Pickel B."/>
            <person name="Atanasova L."/>
            <person name="Karlsson M."/>
            <person name="Huettel B."/>
            <person name="Barry K.W."/>
            <person name="Haridas S."/>
            <person name="Chen C."/>
            <person name="Bauer D."/>
            <person name="Andreopoulos W."/>
            <person name="Pangilinan J."/>
            <person name="LaButti K."/>
            <person name="Riley R."/>
            <person name="Lipzen A."/>
            <person name="Clum A."/>
            <person name="Drula E."/>
            <person name="Henrissat B."/>
            <person name="Kohler A."/>
            <person name="Grigoriev I.V."/>
            <person name="Martin F.M."/>
            <person name="Hacquard S."/>
        </authorList>
    </citation>
    <scope>NUCLEOTIDE SEQUENCE</scope>
    <source>
        <strain evidence="4">MPI-SDFR-AT-0068</strain>
    </source>
</reference>
<feature type="compositionally biased region" description="Polar residues" evidence="1">
    <location>
        <begin position="79"/>
        <end position="92"/>
    </location>
</feature>
<sequence>MKAHIFIATLLGAVGTFSAIDQASMEMDSWCITYLSTYLAPVSKQASALPSTNREAEAPVAQDSGKLSSVPSIRPTLGRDTSTPTTRSTLSDDGQGALTLDTTFVSLQSTGTSPLSLNSAETSDLNVKPTGVLTDELTTSSASIQNLGSTASTDIFPTSSSINQPAGRSIIFLVSIPDNERRGLHKRATGGFVGVDNPDICTFAAVFTLAEGQLFDGDVPVYYSGEDFKDLAGQDIPSGDSITTTFTTSRGNLVFRNSGLPNGDAGFCQVSDGQVYITFTTGPPGCVPVNLAVYDIEQCQDGRLIGVADLTSISSETVTSETVIPQAISSESVTSIEVTSVVEETQPTESESEGIPIPTSTTQSESQGIPIPSSTVQFESSGPVSQTPASIDPTSQTSASANPGSQTSESGTTVMASSGGTDVSAKTSSFVTTIPAAETATSQSSIILSTSDDSSTKEAPSSTEKEDSTSLASISTDLTGSSTIPRVETTTLSTLDTTSETTSSMEMSSVDTTTASEPETIASEPETTTTDVTTDADAAIKTDTTTTEDQSTTEIPAVTEDTTSAAPIPTFANLACSEVSSPYEDPSGVSFEILCNNQPRGYAPLDNIQVDSFTACVRFCAEDTRCVGSFYLKNVRVCGTFSESFAGYEATPDIDVALRIPDDGNQITTTGDTATVGDPTTTADATTAALSTTTAADPVPPFVGATCNQISSPYDDPIGVSFEVSCDTATYGINLIDAPSGDVFTACVRYCALDDRCVVMYFDRPASLCLLFSDFAGSFPDPQFDGAIRLSGDGNQVTTDGQTTIENPVSIVEAVAGTGTIVDAITDAIADTTADTIANRIPAAVSTIAEAATTL</sequence>
<dbReference type="OrthoDB" id="3563678at2759"/>
<evidence type="ECO:0000313" key="4">
    <source>
        <dbReference type="EMBL" id="KAH7263708.1"/>
    </source>
</evidence>
<dbReference type="AlphaFoldDB" id="A0A8K0SFL7"/>
<keyword evidence="5" id="KW-1185">Reference proteome</keyword>
<dbReference type="Pfam" id="PF25485">
    <property type="entry name" value="DUF7908"/>
    <property type="match status" value="1"/>
</dbReference>
<comment type="caution">
    <text evidence="4">The sequence shown here is derived from an EMBL/GenBank/DDBJ whole genome shotgun (WGS) entry which is preliminary data.</text>
</comment>
<protein>
    <recommendedName>
        <fullName evidence="3">DUF7908 domain-containing protein</fullName>
    </recommendedName>
</protein>
<dbReference type="InterPro" id="IPR057230">
    <property type="entry name" value="DUF7908"/>
</dbReference>
<feature type="compositionally biased region" description="Low complexity" evidence="1">
    <location>
        <begin position="334"/>
        <end position="345"/>
    </location>
</feature>
<keyword evidence="2" id="KW-0732">Signal</keyword>
<feature type="chain" id="PRO_5035444353" description="DUF7908 domain-containing protein" evidence="2">
    <location>
        <begin position="20"/>
        <end position="855"/>
    </location>
</feature>
<feature type="region of interest" description="Disordered" evidence="1">
    <location>
        <begin position="334"/>
        <end position="425"/>
    </location>
</feature>
<evidence type="ECO:0000256" key="2">
    <source>
        <dbReference type="SAM" id="SignalP"/>
    </source>
</evidence>
<evidence type="ECO:0000313" key="5">
    <source>
        <dbReference type="Proteomes" id="UP000813427"/>
    </source>
</evidence>
<feature type="compositionally biased region" description="Polar residues" evidence="1">
    <location>
        <begin position="469"/>
        <end position="484"/>
    </location>
</feature>
<feature type="compositionally biased region" description="Low complexity" evidence="1">
    <location>
        <begin position="487"/>
        <end position="514"/>
    </location>
</feature>
<organism evidence="4 5">
    <name type="scientific">Fusarium tricinctum</name>
    <dbReference type="NCBI Taxonomy" id="61284"/>
    <lineage>
        <taxon>Eukaryota</taxon>
        <taxon>Fungi</taxon>
        <taxon>Dikarya</taxon>
        <taxon>Ascomycota</taxon>
        <taxon>Pezizomycotina</taxon>
        <taxon>Sordariomycetes</taxon>
        <taxon>Hypocreomycetidae</taxon>
        <taxon>Hypocreales</taxon>
        <taxon>Nectriaceae</taxon>
        <taxon>Fusarium</taxon>
        <taxon>Fusarium tricinctum species complex</taxon>
    </lineage>
</organism>
<accession>A0A8K0SFL7</accession>
<feature type="region of interest" description="Disordered" evidence="1">
    <location>
        <begin position="50"/>
        <end position="95"/>
    </location>
</feature>
<evidence type="ECO:0000256" key="1">
    <source>
        <dbReference type="SAM" id="MobiDB-lite"/>
    </source>
</evidence>
<feature type="region of interest" description="Disordered" evidence="1">
    <location>
        <begin position="438"/>
        <end position="561"/>
    </location>
</feature>
<feature type="compositionally biased region" description="Low complexity" evidence="1">
    <location>
        <begin position="527"/>
        <end position="553"/>
    </location>
</feature>
<dbReference type="Proteomes" id="UP000813427">
    <property type="component" value="Unassembled WGS sequence"/>
</dbReference>
<gene>
    <name evidence="4" type="ORF">BKA59DRAFT_466637</name>
</gene>
<feature type="domain" description="DUF7908" evidence="3">
    <location>
        <begin position="171"/>
        <end position="295"/>
    </location>
</feature>
<name>A0A8K0SFL7_9HYPO</name>